<evidence type="ECO:0000313" key="2">
    <source>
        <dbReference type="EMBL" id="MET3560133.1"/>
    </source>
</evidence>
<dbReference type="Proteomes" id="UP001549112">
    <property type="component" value="Unassembled WGS sequence"/>
</dbReference>
<dbReference type="Gene3D" id="3.40.50.1110">
    <property type="entry name" value="SGNH hydrolase"/>
    <property type="match status" value="1"/>
</dbReference>
<protein>
    <recommendedName>
        <fullName evidence="4">DUF459 domain-containing protein</fullName>
    </recommendedName>
</protein>
<sequence>MDIQVLNFSFFFENNNEELKCLFYFRSIYSIFLLVSISALSVIQPSSSEATNFFKWLSQHNKQPRQLQIIEQKIDKAQKKTVPQKPAQKLKEENAKRILILGDFVASAVADALNRLFIDNRNIIIINNTMPNSGLVRTDYYSWKSNISTLIDKNKPDIIVMVIGANDNQPIQMSHGIFNTNEPEWMNIYKQRITEIAESLHASEKPWIWMGQPAFGNDNLTQKVKIFNKLYKQEIESAKGHFIDIWDGFIDEQNQFSFSGYDTNGKVVKLRTPDGLNFTSEGKRKLASYLEKKLQDILNFHIFSNETILLNTVNSIELMQKLQKIEYQSPMSLDDIAQQNIGLLNRRNQNFIKRPWFPLNGYQKDRADDFSFP</sequence>
<keyword evidence="1" id="KW-1133">Transmembrane helix</keyword>
<evidence type="ECO:0000313" key="3">
    <source>
        <dbReference type="Proteomes" id="UP001549112"/>
    </source>
</evidence>
<evidence type="ECO:0000256" key="1">
    <source>
        <dbReference type="SAM" id="Phobius"/>
    </source>
</evidence>
<dbReference type="InterPro" id="IPR007407">
    <property type="entry name" value="DUF459"/>
</dbReference>
<feature type="transmembrane region" description="Helical" evidence="1">
    <location>
        <begin position="21"/>
        <end position="43"/>
    </location>
</feature>
<evidence type="ECO:0008006" key="4">
    <source>
        <dbReference type="Google" id="ProtNLM"/>
    </source>
</evidence>
<dbReference type="EMBL" id="JBEPLT010000006">
    <property type="protein sequence ID" value="MET3560133.1"/>
    <property type="molecule type" value="Genomic_DNA"/>
</dbReference>
<name>A0ABV2FNS5_9HYPH</name>
<keyword evidence="1" id="KW-0812">Transmembrane</keyword>
<gene>
    <name evidence="2" type="ORF">ABID39_000824</name>
</gene>
<dbReference type="Pfam" id="PF04311">
    <property type="entry name" value="DUF459"/>
    <property type="match status" value="1"/>
</dbReference>
<keyword evidence="3" id="KW-1185">Reference proteome</keyword>
<organism evidence="2 3">
    <name type="scientific">Bartonella japonica</name>
    <dbReference type="NCBI Taxonomy" id="357761"/>
    <lineage>
        <taxon>Bacteria</taxon>
        <taxon>Pseudomonadati</taxon>
        <taxon>Pseudomonadota</taxon>
        <taxon>Alphaproteobacteria</taxon>
        <taxon>Hyphomicrobiales</taxon>
        <taxon>Bartonellaceae</taxon>
        <taxon>Bartonella</taxon>
    </lineage>
</organism>
<proteinExistence type="predicted"/>
<reference evidence="2 3" key="1">
    <citation type="submission" date="2024-06" db="EMBL/GenBank/DDBJ databases">
        <title>Genomic Encyclopedia of Type Strains, Phase IV (KMG-IV): sequencing the most valuable type-strain genomes for metagenomic binning, comparative biology and taxonomic classification.</title>
        <authorList>
            <person name="Goeker M."/>
        </authorList>
    </citation>
    <scope>NUCLEOTIDE SEQUENCE [LARGE SCALE GENOMIC DNA]</scope>
    <source>
        <strain evidence="2 3">DSM 23650</strain>
    </source>
</reference>
<dbReference type="SUPFAM" id="SSF52266">
    <property type="entry name" value="SGNH hydrolase"/>
    <property type="match status" value="1"/>
</dbReference>
<dbReference type="InterPro" id="IPR036514">
    <property type="entry name" value="SGNH_hydro_sf"/>
</dbReference>
<accession>A0ABV2FNS5</accession>
<keyword evidence="1" id="KW-0472">Membrane</keyword>
<comment type="caution">
    <text evidence="2">The sequence shown here is derived from an EMBL/GenBank/DDBJ whole genome shotgun (WGS) entry which is preliminary data.</text>
</comment>
<dbReference type="CDD" id="cd01829">
    <property type="entry name" value="SGNH_hydrolase_peri2"/>
    <property type="match status" value="1"/>
</dbReference>